<keyword evidence="2" id="KW-0812">Transmembrane</keyword>
<organism evidence="3 4">
    <name type="scientific">Leifsonia williamsii</name>
    <dbReference type="NCBI Taxonomy" id="3035919"/>
    <lineage>
        <taxon>Bacteria</taxon>
        <taxon>Bacillati</taxon>
        <taxon>Actinomycetota</taxon>
        <taxon>Actinomycetes</taxon>
        <taxon>Micrococcales</taxon>
        <taxon>Microbacteriaceae</taxon>
        <taxon>Leifsonia</taxon>
    </lineage>
</organism>
<feature type="transmembrane region" description="Helical" evidence="2">
    <location>
        <begin position="89"/>
        <end position="109"/>
    </location>
</feature>
<feature type="transmembrane region" description="Helical" evidence="2">
    <location>
        <begin position="161"/>
        <end position="181"/>
    </location>
</feature>
<feature type="compositionally biased region" description="Low complexity" evidence="1">
    <location>
        <begin position="294"/>
        <end position="303"/>
    </location>
</feature>
<evidence type="ECO:0000256" key="2">
    <source>
        <dbReference type="SAM" id="Phobius"/>
    </source>
</evidence>
<keyword evidence="4" id="KW-1185">Reference proteome</keyword>
<protein>
    <submittedName>
        <fullName evidence="3">Uncharacterized protein</fullName>
    </submittedName>
</protein>
<feature type="region of interest" description="Disordered" evidence="1">
    <location>
        <begin position="232"/>
        <end position="318"/>
    </location>
</feature>
<feature type="transmembrane region" description="Helical" evidence="2">
    <location>
        <begin position="193"/>
        <end position="218"/>
    </location>
</feature>
<feature type="compositionally biased region" description="Low complexity" evidence="1">
    <location>
        <begin position="1"/>
        <end position="17"/>
    </location>
</feature>
<proteinExistence type="predicted"/>
<gene>
    <name evidence="3" type="ORF">P5G50_02635</name>
</gene>
<dbReference type="Proteomes" id="UP001174208">
    <property type="component" value="Unassembled WGS sequence"/>
</dbReference>
<evidence type="ECO:0000256" key="1">
    <source>
        <dbReference type="SAM" id="MobiDB-lite"/>
    </source>
</evidence>
<dbReference type="EMBL" id="JAROCF010000001">
    <property type="protein sequence ID" value="MDN4613339.1"/>
    <property type="molecule type" value="Genomic_DNA"/>
</dbReference>
<feature type="transmembrane region" description="Helical" evidence="2">
    <location>
        <begin position="129"/>
        <end position="149"/>
    </location>
</feature>
<feature type="region of interest" description="Disordered" evidence="1">
    <location>
        <begin position="346"/>
        <end position="370"/>
    </location>
</feature>
<name>A0ABT8K7H1_9MICO</name>
<feature type="compositionally biased region" description="Low complexity" evidence="1">
    <location>
        <begin position="346"/>
        <end position="364"/>
    </location>
</feature>
<comment type="caution">
    <text evidence="3">The sequence shown here is derived from an EMBL/GenBank/DDBJ whole genome shotgun (WGS) entry which is preliminary data.</text>
</comment>
<keyword evidence="2" id="KW-1133">Transmembrane helix</keyword>
<feature type="compositionally biased region" description="Low complexity" evidence="1">
    <location>
        <begin position="241"/>
        <end position="287"/>
    </location>
</feature>
<accession>A0ABT8K7H1</accession>
<feature type="region of interest" description="Disordered" evidence="1">
    <location>
        <begin position="1"/>
        <end position="22"/>
    </location>
</feature>
<evidence type="ECO:0000313" key="3">
    <source>
        <dbReference type="EMBL" id="MDN4613339.1"/>
    </source>
</evidence>
<dbReference type="RefSeq" id="WP_301211449.1">
    <property type="nucleotide sequence ID" value="NZ_JAROCF010000001.1"/>
</dbReference>
<reference evidence="3" key="1">
    <citation type="submission" date="2023-06" db="EMBL/GenBank/DDBJ databases">
        <title>MT1 and MT2 Draft Genomes of Novel Species.</title>
        <authorList>
            <person name="Venkateswaran K."/>
        </authorList>
    </citation>
    <scope>NUCLEOTIDE SEQUENCE</scope>
    <source>
        <strain evidence="3">F6_8S_P_1B</strain>
    </source>
</reference>
<evidence type="ECO:0000313" key="4">
    <source>
        <dbReference type="Proteomes" id="UP001174208"/>
    </source>
</evidence>
<sequence length="370" mass="40243">MTTSDPNQPTAPGAPAPADRPRRHWSAKASLWLVVGILLAAGVLGAYSIIAGDQSNVAGRAWLTLLLVAAYGGAVLLDTNVANGPNRWYLTASISVNTVLLAAGLLKLWNGWLQGADTASAWVWTEQLFRFFGLVLLLRLALLLTQVFVLRFITRARSPRLRWLAVVTLALLWLTVLLLALPAAFPEPEWPDWWWRLAGAGALLTVVAAVAQLVVAAFEARERNAAAGAAGAAGVAGGPQGQWAQGQWAQQQPQQSWAQQSDVAQPQQSWAQQSAVGQPQQPVAEAQPQPPQQQQPVAGAQAQPPQPPQPQWDAARQAWVQAHWDQALQQWVQLVWDQGTQQWLWAAPQPQQHAQPQQSQGQQPWQPPLS</sequence>
<keyword evidence="2" id="KW-0472">Membrane</keyword>
<feature type="transmembrane region" description="Helical" evidence="2">
    <location>
        <begin position="30"/>
        <end position="51"/>
    </location>
</feature>
<feature type="transmembrane region" description="Helical" evidence="2">
    <location>
        <begin position="57"/>
        <end position="77"/>
    </location>
</feature>